<evidence type="ECO:0000256" key="2">
    <source>
        <dbReference type="ARBA" id="ARBA00023015"/>
    </source>
</evidence>
<dbReference type="Proteomes" id="UP000198606">
    <property type="component" value="Unassembled WGS sequence"/>
</dbReference>
<dbReference type="Pfam" id="PF00126">
    <property type="entry name" value="HTH_1"/>
    <property type="match status" value="1"/>
</dbReference>
<dbReference type="GO" id="GO:0003700">
    <property type="term" value="F:DNA-binding transcription factor activity"/>
    <property type="evidence" value="ECO:0007669"/>
    <property type="project" value="InterPro"/>
</dbReference>
<reference evidence="6 7" key="1">
    <citation type="submission" date="2016-10" db="EMBL/GenBank/DDBJ databases">
        <authorList>
            <person name="de Groot N.N."/>
        </authorList>
    </citation>
    <scope>NUCLEOTIDE SEQUENCE [LARGE SCALE GENOMIC DNA]</scope>
    <source>
        <strain evidence="6 7">LMG 18387</strain>
    </source>
</reference>
<dbReference type="STRING" id="29435.SAMN05216588_10292"/>
<organism evidence="6 7">
    <name type="scientific">Phytopseudomonas flavescens</name>
    <dbReference type="NCBI Taxonomy" id="29435"/>
    <lineage>
        <taxon>Bacteria</taxon>
        <taxon>Pseudomonadati</taxon>
        <taxon>Pseudomonadota</taxon>
        <taxon>Gammaproteobacteria</taxon>
        <taxon>Pseudomonadales</taxon>
        <taxon>Pseudomonadaceae</taxon>
        <taxon>Phytopseudomonas</taxon>
    </lineage>
</organism>
<dbReference type="InterPro" id="IPR036390">
    <property type="entry name" value="WH_DNA-bd_sf"/>
</dbReference>
<dbReference type="GO" id="GO:0006351">
    <property type="term" value="P:DNA-templated transcription"/>
    <property type="evidence" value="ECO:0007669"/>
    <property type="project" value="TreeGrafter"/>
</dbReference>
<dbReference type="Gene3D" id="1.10.10.10">
    <property type="entry name" value="Winged helix-like DNA-binding domain superfamily/Winged helix DNA-binding domain"/>
    <property type="match status" value="1"/>
</dbReference>
<keyword evidence="2" id="KW-0805">Transcription regulation</keyword>
<evidence type="ECO:0000256" key="3">
    <source>
        <dbReference type="ARBA" id="ARBA00023125"/>
    </source>
</evidence>
<dbReference type="InterPro" id="IPR000847">
    <property type="entry name" value="LysR_HTH_N"/>
</dbReference>
<dbReference type="EMBL" id="FNDG01000002">
    <property type="protein sequence ID" value="SDH00487.1"/>
    <property type="molecule type" value="Genomic_DNA"/>
</dbReference>
<accession>A0A1G7YVR5</accession>
<dbReference type="InterPro" id="IPR058163">
    <property type="entry name" value="LysR-type_TF_proteobact-type"/>
</dbReference>
<proteinExistence type="inferred from homology"/>
<dbReference type="PANTHER" id="PTHR30537:SF72">
    <property type="entry name" value="LYSR FAMILY TRANSCRIPTIONAL REGULATOR"/>
    <property type="match status" value="1"/>
</dbReference>
<dbReference type="InterPro" id="IPR036388">
    <property type="entry name" value="WH-like_DNA-bd_sf"/>
</dbReference>
<keyword evidence="3 6" id="KW-0238">DNA-binding</keyword>
<dbReference type="Gene3D" id="3.40.190.290">
    <property type="match status" value="1"/>
</dbReference>
<evidence type="ECO:0000313" key="7">
    <source>
        <dbReference type="Proteomes" id="UP000198606"/>
    </source>
</evidence>
<dbReference type="InterPro" id="IPR005119">
    <property type="entry name" value="LysR_subst-bd"/>
</dbReference>
<dbReference type="SUPFAM" id="SSF53850">
    <property type="entry name" value="Periplasmic binding protein-like II"/>
    <property type="match status" value="1"/>
</dbReference>
<evidence type="ECO:0000313" key="6">
    <source>
        <dbReference type="EMBL" id="SDH00487.1"/>
    </source>
</evidence>
<dbReference type="FunFam" id="3.40.190.290:FF:000001">
    <property type="entry name" value="Transcriptional regulator, LysR family"/>
    <property type="match status" value="1"/>
</dbReference>
<gene>
    <name evidence="6" type="ORF">SAMN05216588_10292</name>
</gene>
<feature type="domain" description="HTH lysR-type" evidence="5">
    <location>
        <begin position="1"/>
        <end position="59"/>
    </location>
</feature>
<dbReference type="AlphaFoldDB" id="A0A1G7YVR5"/>
<dbReference type="SUPFAM" id="SSF46785">
    <property type="entry name" value="Winged helix' DNA-binding domain"/>
    <property type="match status" value="1"/>
</dbReference>
<keyword evidence="4" id="KW-0804">Transcription</keyword>
<evidence type="ECO:0000259" key="5">
    <source>
        <dbReference type="PROSITE" id="PS50931"/>
    </source>
</evidence>
<dbReference type="PANTHER" id="PTHR30537">
    <property type="entry name" value="HTH-TYPE TRANSCRIPTIONAL REGULATOR"/>
    <property type="match status" value="1"/>
</dbReference>
<protein>
    <submittedName>
        <fullName evidence="6">DNA-binding transcriptional regulator, LysR family</fullName>
    </submittedName>
</protein>
<comment type="similarity">
    <text evidence="1">Belongs to the LysR transcriptional regulatory family.</text>
</comment>
<evidence type="ECO:0000256" key="1">
    <source>
        <dbReference type="ARBA" id="ARBA00009437"/>
    </source>
</evidence>
<dbReference type="Pfam" id="PF03466">
    <property type="entry name" value="LysR_substrate"/>
    <property type="match status" value="1"/>
</dbReference>
<dbReference type="CDD" id="cd08472">
    <property type="entry name" value="PBP2_CrgA_like_3"/>
    <property type="match status" value="1"/>
</dbReference>
<dbReference type="PROSITE" id="PS50931">
    <property type="entry name" value="HTH_LYSR"/>
    <property type="match status" value="1"/>
</dbReference>
<dbReference type="RefSeq" id="WP_084303407.1">
    <property type="nucleotide sequence ID" value="NZ_FNDG01000002.1"/>
</dbReference>
<dbReference type="FunFam" id="1.10.10.10:FF:000001">
    <property type="entry name" value="LysR family transcriptional regulator"/>
    <property type="match status" value="1"/>
</dbReference>
<dbReference type="GO" id="GO:0043565">
    <property type="term" value="F:sequence-specific DNA binding"/>
    <property type="evidence" value="ECO:0007669"/>
    <property type="project" value="TreeGrafter"/>
</dbReference>
<name>A0A1G7YVR5_9GAMM</name>
<evidence type="ECO:0000256" key="4">
    <source>
        <dbReference type="ARBA" id="ARBA00023163"/>
    </source>
</evidence>
<sequence>MDRLLAMQVFTRIVELGGFGKAADSLGLPRASVTQLIKQLERHLGAQLLQRTTRHVSPTLDGSAYYQRCLGLLADIDDAESLFCDARSNPQGRLRIDLPASLSHRVVIPALPDFRARYPRIELDIGASDRPVDLIREGVDCVVRAGDVHDLSLVARPLAQLPQVTCASSAYLARHGMPCDLDGLLRTHEAVNYVSPLTGRRFPFDFTRNGERRQVEIAGPIAISSSEGYVAACEAGMGIIQAPRYHVREQLLAGTLHEVLPEYPPAPMALTALYPAHRQLSRRVRVFVDWLVALFERQDSSPERL</sequence>